<feature type="region of interest" description="Disordered" evidence="1">
    <location>
        <begin position="497"/>
        <end position="519"/>
    </location>
</feature>
<sequence length="1031" mass="116856">MVTPFHTLKAARFLQLLHLRTRYPVWSLLLTIHQRKRLALLSQALQRNKIPTRKFEAMKGIISQGDITDALGRARGDIPPWLVLYLIAYKVRSPLQAAHSMLDLAHSNLSSSHFPTELDPGLVILTMLSLSRFGLVPQMHPLISRFLALPELVPSYPDPSSRNPALPAAYFNILLLAMTSTPKYVHSTDLANGLLSLLKSMHARRVNLWADTRTELLQDRYLLIELTKYLRSKSQPTRSQLERDLTLFGPLDNPSNFSEVVSRELALTDPAVNVPSAFEFLRAMVPPGHLKPASVDMKDSEGQPDSLEVQQATQTMHTRILKKDLKPTLGILTNPHEPVIGDVPSSSPPLTPQIKMSWDQAFTVAARDTRTISADMLVFFFERAFGVFSDESRVIDVPTSAEFRSDKDYVILTLPPPPRPSISHFTTLLNGLLARHVSIRQTSLNPDRNTNAHHRNAHIPELALKYWHVLRASGLMLDPRAVGIGARVLIMQDHPTSLTLDRRQKPNGTDTQEVENDPRGSKGWGVCAAWDLLESFCSPQSESIHTLCPLPLSTISLNDIFVSLNRIGRPDVVMRMWDGWVRPFHYFYNNDARRGYPRTQGLHTVAKSPPDSRSLCILIQSVRTATRLDGSLLGTWRQWRELHRLRSMRPAEVKQKLKKRTREDFVRDVESVLWNIVEEQSTERRRNKQSITWERAGRRGYVDGTLWNGELPIDEMRRIMRGIVWEAGALRAQAYQSANEEELSEEDNSSNWMRALDTNPPARPMKELMHPDRWRILPPLPTLAALKDFFTFKNWLGKSRESEVPRPSSTTPSSKTRSSQLASPRPFAPSTSRLTFPKVTLTPEVFHEYILLLGTATSSSPFVHSVHDVSTPFTDSSVPETRSNTSPAEISPIGLAPTSHPYHPEIPIVLGWMRHLGVKPKTYTLAASLVFWGEVTVPTETLDAALSASFNDIQDGDREYEKLVRWIADWVNELKENEDADVRMPTPRDLGKWRTITRKIRENRRSDWLEDLTTEGVREDDDVGEGKSIEK</sequence>
<dbReference type="EMBL" id="ML179066">
    <property type="protein sequence ID" value="THV03475.1"/>
    <property type="molecule type" value="Genomic_DNA"/>
</dbReference>
<feature type="region of interest" description="Disordered" evidence="1">
    <location>
        <begin position="800"/>
        <end position="833"/>
    </location>
</feature>
<accession>A0A4S8ML05</accession>
<keyword evidence="3" id="KW-1185">Reference proteome</keyword>
<dbReference type="Proteomes" id="UP000297245">
    <property type="component" value="Unassembled WGS sequence"/>
</dbReference>
<feature type="region of interest" description="Disordered" evidence="1">
    <location>
        <begin position="1011"/>
        <end position="1031"/>
    </location>
</feature>
<name>A0A4S8ML05_DENBC</name>
<evidence type="ECO:0000313" key="3">
    <source>
        <dbReference type="Proteomes" id="UP000297245"/>
    </source>
</evidence>
<protein>
    <submittedName>
        <fullName evidence="2">Uncharacterized protein</fullName>
    </submittedName>
</protein>
<proteinExistence type="predicted"/>
<feature type="compositionally biased region" description="Low complexity" evidence="1">
    <location>
        <begin position="805"/>
        <end position="819"/>
    </location>
</feature>
<dbReference type="AlphaFoldDB" id="A0A4S8ML05"/>
<gene>
    <name evidence="2" type="ORF">K435DRAFT_278820</name>
</gene>
<evidence type="ECO:0000256" key="1">
    <source>
        <dbReference type="SAM" id="MobiDB-lite"/>
    </source>
</evidence>
<evidence type="ECO:0000313" key="2">
    <source>
        <dbReference type="EMBL" id="THV03475.1"/>
    </source>
</evidence>
<dbReference type="OrthoDB" id="185373at2759"/>
<organism evidence="2 3">
    <name type="scientific">Dendrothele bispora (strain CBS 962.96)</name>
    <dbReference type="NCBI Taxonomy" id="1314807"/>
    <lineage>
        <taxon>Eukaryota</taxon>
        <taxon>Fungi</taxon>
        <taxon>Dikarya</taxon>
        <taxon>Basidiomycota</taxon>
        <taxon>Agaricomycotina</taxon>
        <taxon>Agaricomycetes</taxon>
        <taxon>Agaricomycetidae</taxon>
        <taxon>Agaricales</taxon>
        <taxon>Agaricales incertae sedis</taxon>
        <taxon>Dendrothele</taxon>
    </lineage>
</organism>
<feature type="compositionally biased region" description="Acidic residues" evidence="1">
    <location>
        <begin position="1011"/>
        <end position="1023"/>
    </location>
</feature>
<reference evidence="2 3" key="1">
    <citation type="journal article" date="2019" name="Nat. Ecol. Evol.">
        <title>Megaphylogeny resolves global patterns of mushroom evolution.</title>
        <authorList>
            <person name="Varga T."/>
            <person name="Krizsan K."/>
            <person name="Foldi C."/>
            <person name="Dima B."/>
            <person name="Sanchez-Garcia M."/>
            <person name="Sanchez-Ramirez S."/>
            <person name="Szollosi G.J."/>
            <person name="Szarkandi J.G."/>
            <person name="Papp V."/>
            <person name="Albert L."/>
            <person name="Andreopoulos W."/>
            <person name="Angelini C."/>
            <person name="Antonin V."/>
            <person name="Barry K.W."/>
            <person name="Bougher N.L."/>
            <person name="Buchanan P."/>
            <person name="Buyck B."/>
            <person name="Bense V."/>
            <person name="Catcheside P."/>
            <person name="Chovatia M."/>
            <person name="Cooper J."/>
            <person name="Damon W."/>
            <person name="Desjardin D."/>
            <person name="Finy P."/>
            <person name="Geml J."/>
            <person name="Haridas S."/>
            <person name="Hughes K."/>
            <person name="Justo A."/>
            <person name="Karasinski D."/>
            <person name="Kautmanova I."/>
            <person name="Kiss B."/>
            <person name="Kocsube S."/>
            <person name="Kotiranta H."/>
            <person name="LaButti K.M."/>
            <person name="Lechner B.E."/>
            <person name="Liimatainen K."/>
            <person name="Lipzen A."/>
            <person name="Lukacs Z."/>
            <person name="Mihaltcheva S."/>
            <person name="Morgado L.N."/>
            <person name="Niskanen T."/>
            <person name="Noordeloos M.E."/>
            <person name="Ohm R.A."/>
            <person name="Ortiz-Santana B."/>
            <person name="Ovrebo C."/>
            <person name="Racz N."/>
            <person name="Riley R."/>
            <person name="Savchenko A."/>
            <person name="Shiryaev A."/>
            <person name="Soop K."/>
            <person name="Spirin V."/>
            <person name="Szebenyi C."/>
            <person name="Tomsovsky M."/>
            <person name="Tulloss R.E."/>
            <person name="Uehling J."/>
            <person name="Grigoriev I.V."/>
            <person name="Vagvolgyi C."/>
            <person name="Papp T."/>
            <person name="Martin F.M."/>
            <person name="Miettinen O."/>
            <person name="Hibbett D.S."/>
            <person name="Nagy L.G."/>
        </authorList>
    </citation>
    <scope>NUCLEOTIDE SEQUENCE [LARGE SCALE GENOMIC DNA]</scope>
    <source>
        <strain evidence="2 3">CBS 962.96</strain>
    </source>
</reference>